<keyword evidence="1" id="KW-0732">Signal</keyword>
<evidence type="ECO:0008006" key="4">
    <source>
        <dbReference type="Google" id="ProtNLM"/>
    </source>
</evidence>
<accession>A0A271IZP7</accession>
<evidence type="ECO:0000256" key="1">
    <source>
        <dbReference type="SAM" id="SignalP"/>
    </source>
</evidence>
<evidence type="ECO:0000313" key="3">
    <source>
        <dbReference type="Proteomes" id="UP000216339"/>
    </source>
</evidence>
<dbReference type="EMBL" id="MQWD01000001">
    <property type="protein sequence ID" value="PAP76711.1"/>
    <property type="molecule type" value="Genomic_DNA"/>
</dbReference>
<dbReference type="AlphaFoldDB" id="A0A271IZP7"/>
<reference evidence="2 3" key="1">
    <citation type="submission" date="2016-11" db="EMBL/GenBank/DDBJ databases">
        <title>Study of marine rhodopsin-containing bacteria.</title>
        <authorList>
            <person name="Yoshizawa S."/>
            <person name="Kumagai Y."/>
            <person name="Kogure K."/>
        </authorList>
    </citation>
    <scope>NUCLEOTIDE SEQUENCE [LARGE SCALE GENOMIC DNA]</scope>
    <source>
        <strain evidence="2 3">SAORIC-28</strain>
    </source>
</reference>
<feature type="signal peptide" evidence="1">
    <location>
        <begin position="1"/>
        <end position="20"/>
    </location>
</feature>
<dbReference type="SUPFAM" id="SSF49452">
    <property type="entry name" value="Starch-binding domain-like"/>
    <property type="match status" value="1"/>
</dbReference>
<dbReference type="OrthoDB" id="1495702at2"/>
<name>A0A271IZP7_9BACT</name>
<dbReference type="GO" id="GO:0030246">
    <property type="term" value="F:carbohydrate binding"/>
    <property type="evidence" value="ECO:0007669"/>
    <property type="project" value="InterPro"/>
</dbReference>
<organism evidence="2 3">
    <name type="scientific">Rubrivirga marina</name>
    <dbReference type="NCBI Taxonomy" id="1196024"/>
    <lineage>
        <taxon>Bacteria</taxon>
        <taxon>Pseudomonadati</taxon>
        <taxon>Rhodothermota</taxon>
        <taxon>Rhodothermia</taxon>
        <taxon>Rhodothermales</taxon>
        <taxon>Rubricoccaceae</taxon>
        <taxon>Rubrivirga</taxon>
    </lineage>
</organism>
<feature type="chain" id="PRO_5012809084" description="Fibronectin type-III domain-containing protein" evidence="1">
    <location>
        <begin position="21"/>
        <end position="333"/>
    </location>
</feature>
<evidence type="ECO:0000313" key="2">
    <source>
        <dbReference type="EMBL" id="PAP76711.1"/>
    </source>
</evidence>
<keyword evidence="3" id="KW-1185">Reference proteome</keyword>
<dbReference type="Pfam" id="PF13620">
    <property type="entry name" value="CarboxypepD_reg"/>
    <property type="match status" value="1"/>
</dbReference>
<comment type="caution">
    <text evidence="2">The sequence shown here is derived from an EMBL/GenBank/DDBJ whole genome shotgun (WGS) entry which is preliminary data.</text>
</comment>
<proteinExistence type="predicted"/>
<dbReference type="PROSITE" id="PS51257">
    <property type="entry name" value="PROKAR_LIPOPROTEIN"/>
    <property type="match status" value="1"/>
</dbReference>
<dbReference type="InterPro" id="IPR013784">
    <property type="entry name" value="Carb-bd-like_fold"/>
</dbReference>
<dbReference type="Gene3D" id="2.60.40.10">
    <property type="entry name" value="Immunoglobulins"/>
    <property type="match status" value="1"/>
</dbReference>
<dbReference type="Gene3D" id="2.60.40.1120">
    <property type="entry name" value="Carboxypeptidase-like, regulatory domain"/>
    <property type="match status" value="1"/>
</dbReference>
<dbReference type="InterPro" id="IPR013783">
    <property type="entry name" value="Ig-like_fold"/>
</dbReference>
<dbReference type="Proteomes" id="UP000216339">
    <property type="component" value="Unassembled WGS sequence"/>
</dbReference>
<sequence length="333" mass="36046">MLRYPTALLLILALAGCMDSAPHDNPFDPESERYEDEGAVLGSVGGIYPSTPAREGVSVRVRPLGGGGIERMTASNAMGEFMIDRVPKGEYVVMAEGEGLRTETDTVSVRAGQTARVDFRLDALPVILTQNARTVHIEQWVQESSLFQLEVEAIVTDRDRATDVNGVELVVDDIGFRIALTQVAPGHYEGKFDAAQLPGGQVQAFLGRPLRIEVTDVNGNVGTGAPMTLVRVVEQTPLTASPQGTETISDPSPTLVWRPAQIPFTFTYRVDLYQVDGAGIPRLLESESGIDASVTSYDVTRTLGEGNYYWTVWIVDAAGNRSRSKEAGFSVVL</sequence>
<gene>
    <name evidence="2" type="ORF">BSZ37_09800</name>
</gene>
<dbReference type="RefSeq" id="WP_095510375.1">
    <property type="nucleotide sequence ID" value="NZ_MQWD01000001.1"/>
</dbReference>
<protein>
    <recommendedName>
        <fullName evidence="4">Fibronectin type-III domain-containing protein</fullName>
    </recommendedName>
</protein>